<keyword evidence="4" id="KW-1185">Reference proteome</keyword>
<dbReference type="PANTHER" id="PTHR33745">
    <property type="entry name" value="RSBT ANTAGONIST PROTEIN RSBS-RELATED"/>
    <property type="match status" value="1"/>
</dbReference>
<evidence type="ECO:0000259" key="2">
    <source>
        <dbReference type="PROSITE" id="PS50801"/>
    </source>
</evidence>
<gene>
    <name evidence="3" type="ORF">EV213_11636</name>
</gene>
<evidence type="ECO:0000313" key="3">
    <source>
        <dbReference type="EMBL" id="TDQ36738.1"/>
    </source>
</evidence>
<name>A0A4R6TSV9_9BACI</name>
<dbReference type="InterPro" id="IPR036513">
    <property type="entry name" value="STAS_dom_sf"/>
</dbReference>
<dbReference type="SUPFAM" id="SSF52091">
    <property type="entry name" value="SpoIIaa-like"/>
    <property type="match status" value="1"/>
</dbReference>
<dbReference type="CDD" id="cd07041">
    <property type="entry name" value="STAS_RsbR_RsbS_like"/>
    <property type="match status" value="1"/>
</dbReference>
<keyword evidence="1" id="KW-0597">Phosphoprotein</keyword>
<dbReference type="InterPro" id="IPR051932">
    <property type="entry name" value="Bact_StressResp_Reg"/>
</dbReference>
<protein>
    <submittedName>
        <fullName evidence="3">RsbT co-antagonist protein RsbR</fullName>
    </submittedName>
</protein>
<dbReference type="PROSITE" id="PS50801">
    <property type="entry name" value="STAS"/>
    <property type="match status" value="1"/>
</dbReference>
<feature type="domain" description="STAS" evidence="2">
    <location>
        <begin position="128"/>
        <end position="239"/>
    </location>
</feature>
<dbReference type="Proteomes" id="UP000295632">
    <property type="component" value="Unassembled WGS sequence"/>
</dbReference>
<dbReference type="EMBL" id="SNYJ01000016">
    <property type="protein sequence ID" value="TDQ36738.1"/>
    <property type="molecule type" value="Genomic_DNA"/>
</dbReference>
<organism evidence="3 4">
    <name type="scientific">Aureibacillus halotolerans</name>
    <dbReference type="NCBI Taxonomy" id="1508390"/>
    <lineage>
        <taxon>Bacteria</taxon>
        <taxon>Bacillati</taxon>
        <taxon>Bacillota</taxon>
        <taxon>Bacilli</taxon>
        <taxon>Bacillales</taxon>
        <taxon>Bacillaceae</taxon>
        <taxon>Aureibacillus</taxon>
    </lineage>
</organism>
<dbReference type="AlphaFoldDB" id="A0A4R6TSV9"/>
<evidence type="ECO:0000256" key="1">
    <source>
        <dbReference type="ARBA" id="ARBA00022553"/>
    </source>
</evidence>
<evidence type="ECO:0000313" key="4">
    <source>
        <dbReference type="Proteomes" id="UP000295632"/>
    </source>
</evidence>
<dbReference type="Pfam" id="PF01740">
    <property type="entry name" value="STAS"/>
    <property type="match status" value="1"/>
</dbReference>
<dbReference type="InterPro" id="IPR002645">
    <property type="entry name" value="STAS_dom"/>
</dbReference>
<reference evidence="3 4" key="1">
    <citation type="submission" date="2019-03" db="EMBL/GenBank/DDBJ databases">
        <title>Genomic Encyclopedia of Type Strains, Phase IV (KMG-IV): sequencing the most valuable type-strain genomes for metagenomic binning, comparative biology and taxonomic classification.</title>
        <authorList>
            <person name="Goeker M."/>
        </authorList>
    </citation>
    <scope>NUCLEOTIDE SEQUENCE [LARGE SCALE GENOMIC DNA]</scope>
    <source>
        <strain evidence="3 4">DSM 28697</strain>
    </source>
</reference>
<dbReference type="Gene3D" id="3.30.750.24">
    <property type="entry name" value="STAS domain"/>
    <property type="match status" value="1"/>
</dbReference>
<dbReference type="PANTHER" id="PTHR33745:SF3">
    <property type="entry name" value="RSBT CO-ANTAGONIST PROTEIN RSBRC"/>
    <property type="match status" value="1"/>
</dbReference>
<comment type="caution">
    <text evidence="3">The sequence shown here is derived from an EMBL/GenBank/DDBJ whole genome shotgun (WGS) entry which is preliminary data.</text>
</comment>
<accession>A0A4R6TSV9</accession>
<sequence length="249" mass="27879">MPSDHREENAIELFDRLLYVTAESISSDVPLINEEAILRWGEEAGQYLAMSRQDITAALTVMKYTRRAIWDLMDTEIKETRLLHEDVIVLGQHVDMAMDTAMTSFSKAYLHVKEEQLLEAQRSILELSTPVVPVLEGVAILPLVGEVDTQRFEYIMEQTLATATQMELDYMIIDVSGIHSIDTKVAHHLYQVIQSLDLIGISSYLTGLRPAVTQTIVSMGVTLASIKTCGTVKQAMDTIIKMKKTTASF</sequence>
<proteinExistence type="predicted"/>